<dbReference type="RefSeq" id="WP_209536255.1">
    <property type="nucleotide sequence ID" value="NZ_JAUSRU010000004.1"/>
</dbReference>
<accession>A0AAE4BY49</accession>
<name>A0AAE4BY49_VARPD</name>
<sequence>MGGPEAPPAAERRQATDAMGDAVQFFITTAKAFRGRLEQVELNLLYNRESKLRIP</sequence>
<evidence type="ECO:0000313" key="1">
    <source>
        <dbReference type="EMBL" id="MDR6427503.1"/>
    </source>
</evidence>
<gene>
    <name evidence="1" type="ORF">J2738_003658</name>
</gene>
<evidence type="ECO:0000313" key="2">
    <source>
        <dbReference type="Proteomes" id="UP001184828"/>
    </source>
</evidence>
<comment type="caution">
    <text evidence="1">The sequence shown here is derived from an EMBL/GenBank/DDBJ whole genome shotgun (WGS) entry which is preliminary data.</text>
</comment>
<dbReference type="AlphaFoldDB" id="A0AAE4BY49"/>
<dbReference type="EMBL" id="JAVDQZ010000005">
    <property type="protein sequence ID" value="MDR6427503.1"/>
    <property type="molecule type" value="Genomic_DNA"/>
</dbReference>
<reference evidence="1" key="1">
    <citation type="submission" date="2023-07" db="EMBL/GenBank/DDBJ databases">
        <title>Sorghum-associated microbial communities from plants grown in Nebraska, USA.</title>
        <authorList>
            <person name="Schachtman D."/>
        </authorList>
    </citation>
    <scope>NUCLEOTIDE SEQUENCE</scope>
    <source>
        <strain evidence="1">DS2114</strain>
    </source>
</reference>
<proteinExistence type="predicted"/>
<dbReference type="Proteomes" id="UP001184828">
    <property type="component" value="Unassembled WGS sequence"/>
</dbReference>
<protein>
    <submittedName>
        <fullName evidence="1">Uncharacterized protein</fullName>
    </submittedName>
</protein>
<organism evidence="1 2">
    <name type="scientific">Variovorax paradoxus</name>
    <dbReference type="NCBI Taxonomy" id="34073"/>
    <lineage>
        <taxon>Bacteria</taxon>
        <taxon>Pseudomonadati</taxon>
        <taxon>Pseudomonadota</taxon>
        <taxon>Betaproteobacteria</taxon>
        <taxon>Burkholderiales</taxon>
        <taxon>Comamonadaceae</taxon>
        <taxon>Variovorax</taxon>
    </lineage>
</organism>